<feature type="non-terminal residue" evidence="2">
    <location>
        <position position="1"/>
    </location>
</feature>
<comment type="caution">
    <text evidence="2">The sequence shown here is derived from an EMBL/GenBank/DDBJ whole genome shotgun (WGS) entry which is preliminary data.</text>
</comment>
<proteinExistence type="predicted"/>
<accession>A0ABQ9WIG8</accession>
<sequence>FSEHRYEPPGAKKEFLCMRHTAQLAVQLNKQPAQSLRRALVPQGPLHCHPGEVTSSSPNEQLEDSEE</sequence>
<dbReference type="EMBL" id="JASSZA010000001">
    <property type="protein sequence ID" value="KAK2121454.1"/>
    <property type="molecule type" value="Genomic_DNA"/>
</dbReference>
<evidence type="ECO:0000256" key="1">
    <source>
        <dbReference type="SAM" id="MobiDB-lite"/>
    </source>
</evidence>
<dbReference type="Proteomes" id="UP001266305">
    <property type="component" value="Unassembled WGS sequence"/>
</dbReference>
<organism evidence="2 3">
    <name type="scientific">Saguinus oedipus</name>
    <name type="common">Cotton-top tamarin</name>
    <name type="synonym">Oedipomidas oedipus</name>
    <dbReference type="NCBI Taxonomy" id="9490"/>
    <lineage>
        <taxon>Eukaryota</taxon>
        <taxon>Metazoa</taxon>
        <taxon>Chordata</taxon>
        <taxon>Craniata</taxon>
        <taxon>Vertebrata</taxon>
        <taxon>Euteleostomi</taxon>
        <taxon>Mammalia</taxon>
        <taxon>Eutheria</taxon>
        <taxon>Euarchontoglires</taxon>
        <taxon>Primates</taxon>
        <taxon>Haplorrhini</taxon>
        <taxon>Platyrrhini</taxon>
        <taxon>Cebidae</taxon>
        <taxon>Callitrichinae</taxon>
        <taxon>Saguinus</taxon>
    </lineage>
</organism>
<evidence type="ECO:0000313" key="3">
    <source>
        <dbReference type="Proteomes" id="UP001266305"/>
    </source>
</evidence>
<keyword evidence="3" id="KW-1185">Reference proteome</keyword>
<reference evidence="2 3" key="1">
    <citation type="submission" date="2023-05" db="EMBL/GenBank/DDBJ databases">
        <title>B98-5 Cell Line De Novo Hybrid Assembly: An Optical Mapping Approach.</title>
        <authorList>
            <person name="Kananen K."/>
            <person name="Auerbach J.A."/>
            <person name="Kautto E."/>
            <person name="Blachly J.S."/>
        </authorList>
    </citation>
    <scope>NUCLEOTIDE SEQUENCE [LARGE SCALE GENOMIC DNA]</scope>
    <source>
        <strain evidence="2">B95-8</strain>
        <tissue evidence="2">Cell line</tissue>
    </source>
</reference>
<evidence type="ECO:0000313" key="2">
    <source>
        <dbReference type="EMBL" id="KAK2121454.1"/>
    </source>
</evidence>
<feature type="non-terminal residue" evidence="2">
    <location>
        <position position="67"/>
    </location>
</feature>
<name>A0ABQ9WIG8_SAGOE</name>
<gene>
    <name evidence="2" type="ORF">P7K49_002840</name>
</gene>
<feature type="region of interest" description="Disordered" evidence="1">
    <location>
        <begin position="41"/>
        <end position="67"/>
    </location>
</feature>
<protein>
    <submittedName>
        <fullName evidence="2">Uncharacterized protein</fullName>
    </submittedName>
</protein>